<dbReference type="CDD" id="cd08547">
    <property type="entry name" value="Type_II_cohesin"/>
    <property type="match status" value="1"/>
</dbReference>
<feature type="domain" description="Cohesin" evidence="3">
    <location>
        <begin position="87"/>
        <end position="135"/>
    </location>
</feature>
<keyword evidence="2" id="KW-0812">Transmembrane</keyword>
<dbReference type="EMBL" id="VCIW01000001">
    <property type="protein sequence ID" value="TLS54187.1"/>
    <property type="molecule type" value="Genomic_DNA"/>
</dbReference>
<keyword evidence="2" id="KW-0472">Membrane</keyword>
<feature type="transmembrane region" description="Helical" evidence="2">
    <location>
        <begin position="55"/>
        <end position="76"/>
    </location>
</feature>
<sequence>MNQFMGLMILWQVVPYVVYQKRTIGGGQRKQYRSTGMASNGQAKRKGGIFLAKKAWPALLLWIAIGLALFAAVASARAETAEAVLTASKDKVKAGDAVTVTVAVKRVTDLYGVQFALSYDPEKLELLSSKASDAYSHFQNGCESCEEGETPIYPLLRKKMADIGYKARVPLMTFVFEAKEEGDARIELRSLKGVSTETYANEAGYNDLVPVALQASEPLTIEVKQGGNGNGNGNGNGKGNGK</sequence>
<dbReference type="InterPro" id="IPR008965">
    <property type="entry name" value="CBM2/CBM3_carb-bd_dom_sf"/>
</dbReference>
<organism evidence="4 5">
    <name type="scientific">Paenibacillus antri</name>
    <dbReference type="NCBI Taxonomy" id="2582848"/>
    <lineage>
        <taxon>Bacteria</taxon>
        <taxon>Bacillati</taxon>
        <taxon>Bacillota</taxon>
        <taxon>Bacilli</taxon>
        <taxon>Bacillales</taxon>
        <taxon>Paenibacillaceae</taxon>
        <taxon>Paenibacillus</taxon>
    </lineage>
</organism>
<evidence type="ECO:0000313" key="4">
    <source>
        <dbReference type="EMBL" id="TLS54187.1"/>
    </source>
</evidence>
<name>A0A5R9GCI8_9BACL</name>
<dbReference type="Pfam" id="PF00963">
    <property type="entry name" value="Cohesin"/>
    <property type="match status" value="1"/>
</dbReference>
<dbReference type="GO" id="GO:0000272">
    <property type="term" value="P:polysaccharide catabolic process"/>
    <property type="evidence" value="ECO:0007669"/>
    <property type="project" value="InterPro"/>
</dbReference>
<dbReference type="AlphaFoldDB" id="A0A5R9GCI8"/>
<evidence type="ECO:0000313" key="5">
    <source>
        <dbReference type="Proteomes" id="UP000309676"/>
    </source>
</evidence>
<accession>A0A5R9GCI8</accession>
<dbReference type="SUPFAM" id="SSF49384">
    <property type="entry name" value="Carbohydrate-binding domain"/>
    <property type="match status" value="1"/>
</dbReference>
<dbReference type="Proteomes" id="UP000309676">
    <property type="component" value="Unassembled WGS sequence"/>
</dbReference>
<dbReference type="GO" id="GO:0030246">
    <property type="term" value="F:carbohydrate binding"/>
    <property type="evidence" value="ECO:0007669"/>
    <property type="project" value="InterPro"/>
</dbReference>
<feature type="region of interest" description="Disordered" evidence="1">
    <location>
        <begin position="222"/>
        <end position="242"/>
    </location>
</feature>
<keyword evidence="5" id="KW-1185">Reference proteome</keyword>
<dbReference type="InterPro" id="IPR002102">
    <property type="entry name" value="Cohesin_dom"/>
</dbReference>
<reference evidence="4 5" key="1">
    <citation type="submission" date="2019-05" db="EMBL/GenBank/DDBJ databases">
        <authorList>
            <person name="Narsing Rao M.P."/>
            <person name="Li W.J."/>
        </authorList>
    </citation>
    <scope>NUCLEOTIDE SEQUENCE [LARGE SCALE GENOMIC DNA]</scope>
    <source>
        <strain evidence="4 5">SYSU_K30003</strain>
    </source>
</reference>
<feature type="compositionally biased region" description="Gly residues" evidence="1">
    <location>
        <begin position="226"/>
        <end position="242"/>
    </location>
</feature>
<keyword evidence="2" id="KW-1133">Transmembrane helix</keyword>
<protein>
    <recommendedName>
        <fullName evidence="3">Cohesin domain-containing protein</fullName>
    </recommendedName>
</protein>
<dbReference type="Gene3D" id="2.60.40.680">
    <property type="match status" value="1"/>
</dbReference>
<evidence type="ECO:0000256" key="1">
    <source>
        <dbReference type="SAM" id="MobiDB-lite"/>
    </source>
</evidence>
<evidence type="ECO:0000259" key="3">
    <source>
        <dbReference type="Pfam" id="PF00963"/>
    </source>
</evidence>
<proteinExistence type="predicted"/>
<evidence type="ECO:0000256" key="2">
    <source>
        <dbReference type="SAM" id="Phobius"/>
    </source>
</evidence>
<gene>
    <name evidence="4" type="ORF">FE782_02240</name>
</gene>
<comment type="caution">
    <text evidence="4">The sequence shown here is derived from an EMBL/GenBank/DDBJ whole genome shotgun (WGS) entry which is preliminary data.</text>
</comment>